<dbReference type="Proteomes" id="UP000440578">
    <property type="component" value="Unassembled WGS sequence"/>
</dbReference>
<evidence type="ECO:0000256" key="5">
    <source>
        <dbReference type="ARBA" id="ARBA00022617"/>
    </source>
</evidence>
<gene>
    <name evidence="13" type="primary">CYP6B7</name>
    <name evidence="13" type="ORF">FJT64_021185</name>
</gene>
<evidence type="ECO:0000256" key="2">
    <source>
        <dbReference type="ARBA" id="ARBA00004174"/>
    </source>
</evidence>
<keyword evidence="10" id="KW-0408">Iron</keyword>
<evidence type="ECO:0000256" key="6">
    <source>
        <dbReference type="ARBA" id="ARBA00022723"/>
    </source>
</evidence>
<evidence type="ECO:0000256" key="3">
    <source>
        <dbReference type="ARBA" id="ARBA00004406"/>
    </source>
</evidence>
<evidence type="ECO:0000256" key="8">
    <source>
        <dbReference type="ARBA" id="ARBA00022848"/>
    </source>
</evidence>
<comment type="similarity">
    <text evidence="4">Belongs to the cytochrome P450 family.</text>
</comment>
<dbReference type="GO" id="GO:0004497">
    <property type="term" value="F:monooxygenase activity"/>
    <property type="evidence" value="ECO:0007669"/>
    <property type="project" value="UniProtKB-KW"/>
</dbReference>
<evidence type="ECO:0000313" key="14">
    <source>
        <dbReference type="Proteomes" id="UP000440578"/>
    </source>
</evidence>
<dbReference type="SUPFAM" id="SSF48264">
    <property type="entry name" value="Cytochrome P450"/>
    <property type="match status" value="1"/>
</dbReference>
<dbReference type="GO" id="GO:0016705">
    <property type="term" value="F:oxidoreductase activity, acting on paired donors, with incorporation or reduction of molecular oxygen"/>
    <property type="evidence" value="ECO:0007669"/>
    <property type="project" value="InterPro"/>
</dbReference>
<dbReference type="InterPro" id="IPR036396">
    <property type="entry name" value="Cyt_P450_sf"/>
</dbReference>
<dbReference type="InterPro" id="IPR001128">
    <property type="entry name" value="Cyt_P450"/>
</dbReference>
<dbReference type="PANTHER" id="PTHR24292:SF100">
    <property type="entry name" value="CYTOCHROME P450 6A16, ISOFORM B-RELATED"/>
    <property type="match status" value="1"/>
</dbReference>
<keyword evidence="14" id="KW-1185">Reference proteome</keyword>
<reference evidence="13 14" key="1">
    <citation type="submission" date="2019-07" db="EMBL/GenBank/DDBJ databases">
        <title>Draft genome assembly of a fouling barnacle, Amphibalanus amphitrite (Darwin, 1854): The first reference genome for Thecostraca.</title>
        <authorList>
            <person name="Kim W."/>
        </authorList>
    </citation>
    <scope>NUCLEOTIDE SEQUENCE [LARGE SCALE GENOMIC DNA]</scope>
    <source>
        <strain evidence="13">SNU_AA5</strain>
        <tissue evidence="13">Soma without cirri and trophi</tissue>
    </source>
</reference>
<keyword evidence="9" id="KW-0560">Oxidoreductase</keyword>
<name>A0A6A4WV64_AMPAM</name>
<comment type="cofactor">
    <cofactor evidence="1">
        <name>heme</name>
        <dbReference type="ChEBI" id="CHEBI:30413"/>
    </cofactor>
</comment>
<dbReference type="EMBL" id="VIIS01000565">
    <property type="protein sequence ID" value="KAF0307540.1"/>
    <property type="molecule type" value="Genomic_DNA"/>
</dbReference>
<evidence type="ECO:0000256" key="4">
    <source>
        <dbReference type="ARBA" id="ARBA00010617"/>
    </source>
</evidence>
<keyword evidence="8" id="KW-0492">Microsome</keyword>
<evidence type="ECO:0000256" key="7">
    <source>
        <dbReference type="ARBA" id="ARBA00022824"/>
    </source>
</evidence>
<dbReference type="GO" id="GO:0005506">
    <property type="term" value="F:iron ion binding"/>
    <property type="evidence" value="ECO:0007669"/>
    <property type="project" value="InterPro"/>
</dbReference>
<comment type="caution">
    <text evidence="13">The sequence shown here is derived from an EMBL/GenBank/DDBJ whole genome shotgun (WGS) entry which is preliminary data.</text>
</comment>
<evidence type="ECO:0000256" key="12">
    <source>
        <dbReference type="ARBA" id="ARBA00023136"/>
    </source>
</evidence>
<keyword evidence="6" id="KW-0479">Metal-binding</keyword>
<dbReference type="InterPro" id="IPR050476">
    <property type="entry name" value="Insect_CytP450_Detox"/>
</dbReference>
<dbReference type="AlphaFoldDB" id="A0A6A4WV64"/>
<dbReference type="Gene3D" id="1.10.630.10">
    <property type="entry name" value="Cytochrome P450"/>
    <property type="match status" value="2"/>
</dbReference>
<keyword evidence="7" id="KW-0256">Endoplasmic reticulum</keyword>
<protein>
    <submittedName>
        <fullName evidence="13">Cytochrome P450 6B7</fullName>
    </submittedName>
</protein>
<organism evidence="13 14">
    <name type="scientific">Amphibalanus amphitrite</name>
    <name type="common">Striped barnacle</name>
    <name type="synonym">Balanus amphitrite</name>
    <dbReference type="NCBI Taxonomy" id="1232801"/>
    <lineage>
        <taxon>Eukaryota</taxon>
        <taxon>Metazoa</taxon>
        <taxon>Ecdysozoa</taxon>
        <taxon>Arthropoda</taxon>
        <taxon>Crustacea</taxon>
        <taxon>Multicrustacea</taxon>
        <taxon>Cirripedia</taxon>
        <taxon>Thoracica</taxon>
        <taxon>Thoracicalcarea</taxon>
        <taxon>Balanomorpha</taxon>
        <taxon>Balanoidea</taxon>
        <taxon>Balanidae</taxon>
        <taxon>Amphibalaninae</taxon>
        <taxon>Amphibalanus</taxon>
    </lineage>
</organism>
<keyword evidence="12" id="KW-0472">Membrane</keyword>
<evidence type="ECO:0000313" key="13">
    <source>
        <dbReference type="EMBL" id="KAF0307540.1"/>
    </source>
</evidence>
<proteinExistence type="inferred from homology"/>
<evidence type="ECO:0000256" key="9">
    <source>
        <dbReference type="ARBA" id="ARBA00023002"/>
    </source>
</evidence>
<dbReference type="GO" id="GO:0020037">
    <property type="term" value="F:heme binding"/>
    <property type="evidence" value="ECO:0007669"/>
    <property type="project" value="InterPro"/>
</dbReference>
<evidence type="ECO:0000256" key="10">
    <source>
        <dbReference type="ARBA" id="ARBA00023004"/>
    </source>
</evidence>
<evidence type="ECO:0000256" key="1">
    <source>
        <dbReference type="ARBA" id="ARBA00001971"/>
    </source>
</evidence>
<dbReference type="GO" id="GO:0005789">
    <property type="term" value="C:endoplasmic reticulum membrane"/>
    <property type="evidence" value="ECO:0007669"/>
    <property type="project" value="UniProtKB-SubCell"/>
</dbReference>
<sequence length="106" mass="11836">METLRLYPVAQLSRCCTRPYTLPGTEVTLPVNTMVYFSPYALQRDPDLRCIAQRFAMLQTKLVLVALLRKCSLEPGPRTGGPWPELDPSAGTLVEKGGTWLVVKSR</sequence>
<keyword evidence="5" id="KW-0349">Heme</keyword>
<dbReference type="PANTHER" id="PTHR24292">
    <property type="entry name" value="CYTOCHROME P450"/>
    <property type="match status" value="1"/>
</dbReference>
<dbReference type="OrthoDB" id="1470350at2759"/>
<keyword evidence="11" id="KW-0503">Monooxygenase</keyword>
<evidence type="ECO:0000256" key="11">
    <source>
        <dbReference type="ARBA" id="ARBA00023033"/>
    </source>
</evidence>
<comment type="subcellular location">
    <subcellularLocation>
        <location evidence="3">Endoplasmic reticulum membrane</location>
        <topology evidence="3">Peripheral membrane protein</topology>
    </subcellularLocation>
    <subcellularLocation>
        <location evidence="2">Microsome membrane</location>
        <topology evidence="2">Peripheral membrane protein</topology>
    </subcellularLocation>
</comment>
<dbReference type="Pfam" id="PF00067">
    <property type="entry name" value="p450"/>
    <property type="match status" value="1"/>
</dbReference>
<accession>A0A6A4WV64</accession>